<dbReference type="EMBL" id="WHWC01000006">
    <property type="protein sequence ID" value="KAG8380947.1"/>
    <property type="molecule type" value="Genomic_DNA"/>
</dbReference>
<keyword evidence="1" id="KW-0539">Nucleus</keyword>
<keyword evidence="4" id="KW-1185">Reference proteome</keyword>
<evidence type="ECO:0000259" key="2">
    <source>
        <dbReference type="PROSITE" id="PS50118"/>
    </source>
</evidence>
<dbReference type="SUPFAM" id="SSF47095">
    <property type="entry name" value="HMG-box"/>
    <property type="match status" value="1"/>
</dbReference>
<dbReference type="InterPro" id="IPR036910">
    <property type="entry name" value="HMG_box_dom_sf"/>
</dbReference>
<dbReference type="Proteomes" id="UP000826271">
    <property type="component" value="Unassembled WGS sequence"/>
</dbReference>
<dbReference type="GO" id="GO:0010197">
    <property type="term" value="P:polar nucleus fusion"/>
    <property type="evidence" value="ECO:0007669"/>
    <property type="project" value="TreeGrafter"/>
</dbReference>
<dbReference type="PANTHER" id="PTHR47658:SF2">
    <property type="entry name" value="HMG-BOX (HIGH MOBILITY GROUP) DNA-BINDING FAMILY PROTEIN"/>
    <property type="match status" value="1"/>
</dbReference>
<dbReference type="AlphaFoldDB" id="A0AAV6XKP0"/>
<organism evidence="3 4">
    <name type="scientific">Buddleja alternifolia</name>
    <dbReference type="NCBI Taxonomy" id="168488"/>
    <lineage>
        <taxon>Eukaryota</taxon>
        <taxon>Viridiplantae</taxon>
        <taxon>Streptophyta</taxon>
        <taxon>Embryophyta</taxon>
        <taxon>Tracheophyta</taxon>
        <taxon>Spermatophyta</taxon>
        <taxon>Magnoliopsida</taxon>
        <taxon>eudicotyledons</taxon>
        <taxon>Gunneridae</taxon>
        <taxon>Pentapetalae</taxon>
        <taxon>asterids</taxon>
        <taxon>lamiids</taxon>
        <taxon>Lamiales</taxon>
        <taxon>Scrophulariaceae</taxon>
        <taxon>Buddlejeae</taxon>
        <taxon>Buddleja</taxon>
    </lineage>
</organism>
<dbReference type="GO" id="GO:0005634">
    <property type="term" value="C:nucleus"/>
    <property type="evidence" value="ECO:0007669"/>
    <property type="project" value="UniProtKB-UniRule"/>
</dbReference>
<dbReference type="GO" id="GO:0003677">
    <property type="term" value="F:DNA binding"/>
    <property type="evidence" value="ECO:0007669"/>
    <property type="project" value="UniProtKB-UniRule"/>
</dbReference>
<evidence type="ECO:0000313" key="3">
    <source>
        <dbReference type="EMBL" id="KAG8380947.1"/>
    </source>
</evidence>
<gene>
    <name evidence="3" type="ORF">BUALT_Bualt06G0069500</name>
</gene>
<name>A0AAV6XKP0_9LAMI</name>
<evidence type="ECO:0000256" key="1">
    <source>
        <dbReference type="PROSITE-ProRule" id="PRU00267"/>
    </source>
</evidence>
<evidence type="ECO:0000313" key="4">
    <source>
        <dbReference type="Proteomes" id="UP000826271"/>
    </source>
</evidence>
<feature type="DNA-binding region" description="HMG box" evidence="1">
    <location>
        <begin position="63"/>
        <end position="127"/>
    </location>
</feature>
<accession>A0AAV6XKP0</accession>
<protein>
    <recommendedName>
        <fullName evidence="2">HMG box domain-containing protein</fullName>
    </recommendedName>
</protein>
<keyword evidence="1" id="KW-0238">DNA-binding</keyword>
<dbReference type="PANTHER" id="PTHR47658">
    <property type="entry name" value="HIGH MOBILITY GROUP B PROTEIN 12-RELATED"/>
    <property type="match status" value="1"/>
</dbReference>
<comment type="caution">
    <text evidence="3">The sequence shown here is derived from an EMBL/GenBank/DDBJ whole genome shotgun (WGS) entry which is preliminary data.</text>
</comment>
<dbReference type="InterPro" id="IPR009071">
    <property type="entry name" value="HMG_box_dom"/>
</dbReference>
<reference evidence="3" key="1">
    <citation type="submission" date="2019-10" db="EMBL/GenBank/DDBJ databases">
        <authorList>
            <person name="Zhang R."/>
            <person name="Pan Y."/>
            <person name="Wang J."/>
            <person name="Ma R."/>
            <person name="Yu S."/>
        </authorList>
    </citation>
    <scope>NUCLEOTIDE SEQUENCE</scope>
    <source>
        <strain evidence="3">LA-IB0</strain>
        <tissue evidence="3">Leaf</tissue>
    </source>
</reference>
<dbReference type="Gene3D" id="1.10.30.10">
    <property type="entry name" value="High mobility group box domain"/>
    <property type="match status" value="1"/>
</dbReference>
<dbReference type="PROSITE" id="PS50118">
    <property type="entry name" value="HMG_BOX_2"/>
    <property type="match status" value="1"/>
</dbReference>
<proteinExistence type="predicted"/>
<sequence length="177" mass="20406">MARKRVHAIRRGPDGSAFQNCESCGLSVAIALADMHDCEINKNVCKKLKSRCENGSVKEQKIEDQPRSAFRFFMEEYMKTCKDGNEVEIDKKGFETWKNMSKSERLPFVLQADKLNSAYVKMLHKEESEIQWVDDEADSAEVGKYDEGYDNYDTYYGSESSDGFRLFLSESHWSFTS</sequence>
<feature type="domain" description="HMG box" evidence="2">
    <location>
        <begin position="63"/>
        <end position="127"/>
    </location>
</feature>